<dbReference type="SUPFAM" id="SSF50621">
    <property type="entry name" value="Alanine racemase C-terminal domain-like"/>
    <property type="match status" value="1"/>
</dbReference>
<dbReference type="CDD" id="cd00430">
    <property type="entry name" value="PLPDE_III_AR"/>
    <property type="match status" value="1"/>
</dbReference>
<dbReference type="SMART" id="SM01005">
    <property type="entry name" value="Ala_racemase_C"/>
    <property type="match status" value="1"/>
</dbReference>
<feature type="binding site" evidence="7">
    <location>
        <position position="147"/>
    </location>
    <ligand>
        <name>substrate</name>
    </ligand>
</feature>
<dbReference type="EMBL" id="JAASQI010000003">
    <property type="protein sequence ID" value="NIJ57733.1"/>
    <property type="molecule type" value="Genomic_DNA"/>
</dbReference>
<evidence type="ECO:0000259" key="8">
    <source>
        <dbReference type="SMART" id="SM01005"/>
    </source>
</evidence>
<keyword evidence="6 7" id="KW-0413">Isomerase</keyword>
<protein>
    <recommendedName>
        <fullName evidence="4 7">Alanine racemase</fullName>
        <ecNumber evidence="4 7">5.1.1.1</ecNumber>
    </recommendedName>
</protein>
<dbReference type="PANTHER" id="PTHR30511:SF0">
    <property type="entry name" value="ALANINE RACEMASE, CATABOLIC-RELATED"/>
    <property type="match status" value="1"/>
</dbReference>
<comment type="caution">
    <text evidence="9">The sequence shown here is derived from an EMBL/GenBank/DDBJ whole genome shotgun (WGS) entry which is preliminary data.</text>
</comment>
<dbReference type="PRINTS" id="PR00992">
    <property type="entry name" value="ALARACEMASE"/>
</dbReference>
<evidence type="ECO:0000256" key="2">
    <source>
        <dbReference type="ARBA" id="ARBA00001933"/>
    </source>
</evidence>
<dbReference type="Proteomes" id="UP001429580">
    <property type="component" value="Unassembled WGS sequence"/>
</dbReference>
<gene>
    <name evidence="9" type="ORF">FHS82_001569</name>
</gene>
<name>A0ABX0UZC9_9HYPH</name>
<comment type="cofactor">
    <cofactor evidence="2 7">
        <name>pyridoxal 5'-phosphate</name>
        <dbReference type="ChEBI" id="CHEBI:597326"/>
    </cofactor>
</comment>
<dbReference type="InterPro" id="IPR009006">
    <property type="entry name" value="Ala_racemase/Decarboxylase_C"/>
</dbReference>
<feature type="domain" description="Alanine racemase C-terminal" evidence="8">
    <location>
        <begin position="254"/>
        <end position="380"/>
    </location>
</feature>
<dbReference type="InterPro" id="IPR001608">
    <property type="entry name" value="Ala_racemase_N"/>
</dbReference>
<dbReference type="Pfam" id="PF00842">
    <property type="entry name" value="Ala_racemase_C"/>
    <property type="match status" value="1"/>
</dbReference>
<dbReference type="RefSeq" id="WP_166950638.1">
    <property type="nucleotide sequence ID" value="NZ_JAASQI010000003.1"/>
</dbReference>
<dbReference type="InterPro" id="IPR000821">
    <property type="entry name" value="Ala_racemase"/>
</dbReference>
<evidence type="ECO:0000256" key="1">
    <source>
        <dbReference type="ARBA" id="ARBA00000316"/>
    </source>
</evidence>
<evidence type="ECO:0000313" key="10">
    <source>
        <dbReference type="Proteomes" id="UP001429580"/>
    </source>
</evidence>
<evidence type="ECO:0000256" key="3">
    <source>
        <dbReference type="ARBA" id="ARBA00007880"/>
    </source>
</evidence>
<dbReference type="EC" id="5.1.1.1" evidence="4 7"/>
<organism evidence="9 10">
    <name type="scientific">Pseudochelatococcus lubricantis</name>
    <dbReference type="NCBI Taxonomy" id="1538102"/>
    <lineage>
        <taxon>Bacteria</taxon>
        <taxon>Pseudomonadati</taxon>
        <taxon>Pseudomonadota</taxon>
        <taxon>Alphaproteobacteria</taxon>
        <taxon>Hyphomicrobiales</taxon>
        <taxon>Chelatococcaceae</taxon>
        <taxon>Pseudochelatococcus</taxon>
    </lineage>
</organism>
<sequence>MAFPPHPNEESSPTPSAGLLEIDLAAIRANYRLLQARLGQTQCAGVVKADAYGLGASRVAPELHAEGCRHFFVAHFDEALALRPVLPDDSTLYVLNGLTRDAVGACAQAAVVPVLNSADHLAAWRAEAARLGRILPAVVQIDTGMSRLGLAPAEVRTLAQNARAFEGLDILFVMSHLACADEPARAANAEQLANFRAGHDVLASHSAFARARRCLANSSGIFLGQDYHFDMARPGAALYGINPLPGRPNPMRPVVRLHARVIQTRAIPRGVHVGYGYTFEAPAPVRVATLSVGYADGWLRSLGGRGTVYLDGHRLPILGRVSMDSISVDISSLPEGAVGTDARVELIGDHQSVDQVADAAGTIGYEILTSLGHRYRRIYSGEARA</sequence>
<dbReference type="InterPro" id="IPR020622">
    <property type="entry name" value="Ala_racemase_pyridoxalP-BS"/>
</dbReference>
<dbReference type="SUPFAM" id="SSF51419">
    <property type="entry name" value="PLP-binding barrel"/>
    <property type="match status" value="1"/>
</dbReference>
<accession>A0ABX0UZC9</accession>
<dbReference type="PANTHER" id="PTHR30511">
    <property type="entry name" value="ALANINE RACEMASE"/>
    <property type="match status" value="1"/>
</dbReference>
<evidence type="ECO:0000256" key="4">
    <source>
        <dbReference type="ARBA" id="ARBA00013089"/>
    </source>
</evidence>
<dbReference type="Gene3D" id="3.20.20.10">
    <property type="entry name" value="Alanine racemase"/>
    <property type="match status" value="1"/>
</dbReference>
<feature type="active site" description="Proton acceptor; specific for L-alanine" evidence="7">
    <location>
        <position position="275"/>
    </location>
</feature>
<comment type="function">
    <text evidence="7">Catalyzes the interconversion of L-alanine and D-alanine. May also act on other amino acids.</text>
</comment>
<dbReference type="NCBIfam" id="TIGR00492">
    <property type="entry name" value="alr"/>
    <property type="match status" value="1"/>
</dbReference>
<evidence type="ECO:0000256" key="7">
    <source>
        <dbReference type="HAMAP-Rule" id="MF_01201"/>
    </source>
</evidence>
<dbReference type="Gene3D" id="2.40.37.10">
    <property type="entry name" value="Lyase, Ornithine Decarboxylase, Chain A, domain 1"/>
    <property type="match status" value="1"/>
</dbReference>
<feature type="active site" description="Proton acceptor; specific for D-alanine" evidence="7">
    <location>
        <position position="48"/>
    </location>
</feature>
<dbReference type="InterPro" id="IPR011079">
    <property type="entry name" value="Ala_racemase_C"/>
</dbReference>
<dbReference type="Pfam" id="PF01168">
    <property type="entry name" value="Ala_racemase_N"/>
    <property type="match status" value="1"/>
</dbReference>
<comment type="catalytic activity">
    <reaction evidence="1 7">
        <text>L-alanine = D-alanine</text>
        <dbReference type="Rhea" id="RHEA:20249"/>
        <dbReference type="ChEBI" id="CHEBI:57416"/>
        <dbReference type="ChEBI" id="CHEBI:57972"/>
        <dbReference type="EC" id="5.1.1.1"/>
    </reaction>
</comment>
<feature type="binding site" evidence="7">
    <location>
        <position position="323"/>
    </location>
    <ligand>
        <name>substrate</name>
    </ligand>
</feature>
<reference evidence="9 10" key="1">
    <citation type="submission" date="2020-03" db="EMBL/GenBank/DDBJ databases">
        <title>Genomic Encyclopedia of Type Strains, Phase IV (KMG-IV): sequencing the most valuable type-strain genomes for metagenomic binning, comparative biology and taxonomic classification.</title>
        <authorList>
            <person name="Goeker M."/>
        </authorList>
    </citation>
    <scope>NUCLEOTIDE SEQUENCE [LARGE SCALE GENOMIC DNA]</scope>
    <source>
        <strain evidence="9 10">DSM 103870</strain>
    </source>
</reference>
<keyword evidence="5 7" id="KW-0663">Pyridoxal phosphate</keyword>
<proteinExistence type="inferred from homology"/>
<feature type="modified residue" description="N6-(pyridoxal phosphate)lysine" evidence="7">
    <location>
        <position position="48"/>
    </location>
</feature>
<evidence type="ECO:0000256" key="5">
    <source>
        <dbReference type="ARBA" id="ARBA00022898"/>
    </source>
</evidence>
<dbReference type="PROSITE" id="PS00395">
    <property type="entry name" value="ALANINE_RACEMASE"/>
    <property type="match status" value="1"/>
</dbReference>
<dbReference type="InterPro" id="IPR029066">
    <property type="entry name" value="PLP-binding_barrel"/>
</dbReference>
<evidence type="ECO:0000256" key="6">
    <source>
        <dbReference type="ARBA" id="ARBA00023235"/>
    </source>
</evidence>
<dbReference type="GO" id="GO:0008784">
    <property type="term" value="F:alanine racemase activity"/>
    <property type="evidence" value="ECO:0007669"/>
    <property type="project" value="UniProtKB-EC"/>
</dbReference>
<keyword evidence="10" id="KW-1185">Reference proteome</keyword>
<evidence type="ECO:0000313" key="9">
    <source>
        <dbReference type="EMBL" id="NIJ57733.1"/>
    </source>
</evidence>
<comment type="similarity">
    <text evidence="3 7">Belongs to the alanine racemase family.</text>
</comment>
<dbReference type="HAMAP" id="MF_01201">
    <property type="entry name" value="Ala_racemase"/>
    <property type="match status" value="1"/>
</dbReference>
<comment type="pathway">
    <text evidence="7">Amino-acid biosynthesis; D-alanine biosynthesis; D-alanine from L-alanine: step 1/1.</text>
</comment>